<reference evidence="2" key="1">
    <citation type="submission" date="2020-06" db="EMBL/GenBank/DDBJ databases">
        <authorList>
            <consortium name="Plant Systems Biology data submission"/>
        </authorList>
    </citation>
    <scope>NUCLEOTIDE SEQUENCE</scope>
    <source>
        <strain evidence="2">D6</strain>
    </source>
</reference>
<evidence type="ECO:0000313" key="3">
    <source>
        <dbReference type="Proteomes" id="UP001153069"/>
    </source>
</evidence>
<evidence type="ECO:0000256" key="1">
    <source>
        <dbReference type="SAM" id="MobiDB-lite"/>
    </source>
</evidence>
<protein>
    <submittedName>
        <fullName evidence="2">Uncharacterized protein</fullName>
    </submittedName>
</protein>
<dbReference type="AlphaFoldDB" id="A0A9N8E0I4"/>
<gene>
    <name evidence="2" type="ORF">SEMRO_503_G155842.1</name>
</gene>
<feature type="compositionally biased region" description="Basic and acidic residues" evidence="1">
    <location>
        <begin position="20"/>
        <end position="36"/>
    </location>
</feature>
<keyword evidence="3" id="KW-1185">Reference proteome</keyword>
<name>A0A9N8E0I4_9STRA</name>
<evidence type="ECO:0000313" key="2">
    <source>
        <dbReference type="EMBL" id="CAB9511794.1"/>
    </source>
</evidence>
<comment type="caution">
    <text evidence="2">The sequence shown here is derived from an EMBL/GenBank/DDBJ whole genome shotgun (WGS) entry which is preliminary data.</text>
</comment>
<dbReference type="EMBL" id="CAICTM010000502">
    <property type="protein sequence ID" value="CAB9511794.1"/>
    <property type="molecule type" value="Genomic_DNA"/>
</dbReference>
<proteinExistence type="predicted"/>
<feature type="compositionally biased region" description="Basic residues" evidence="1">
    <location>
        <begin position="1"/>
        <end position="11"/>
    </location>
</feature>
<accession>A0A9N8E0I4</accession>
<sequence length="393" mass="45360">MSVKRDYKRVKRELEEDPDCESKAKSNGDGEEKWEGDQSTQTCHAEKKFHHTWVGVIQRSGTTKLPKKSWMNTHCMKLNSKQKRARIGEHDSSYHIPTIMMRGTNMPSKEREKDSVDSICRTEGCIVPDHHRWLLQSEKFSRQCCGANLMCSTCHVEISFPCSHDPACQWRVSSIGDCKDCRKGGSRLKSKQEAAATFESIQTTRKRTDTIVSHPQRTKRHKKLKKEKNCTTSSTRTGTPSQLADNALLQEDKNFRKSWVRVIQDYGTTKLQRKPWMKTLCMKLDSKQQHVFVNLKTYAKGVPIKFVMMRGTNMPCQPKNRYSIDSTCRTPNCIIADHHRWMPRQEKWSRESCGASLMCPTCHLEIPMPCSHNPPCEWRVVSKEMCSVCQSQE</sequence>
<dbReference type="Proteomes" id="UP001153069">
    <property type="component" value="Unassembled WGS sequence"/>
</dbReference>
<organism evidence="2 3">
    <name type="scientific">Seminavis robusta</name>
    <dbReference type="NCBI Taxonomy" id="568900"/>
    <lineage>
        <taxon>Eukaryota</taxon>
        <taxon>Sar</taxon>
        <taxon>Stramenopiles</taxon>
        <taxon>Ochrophyta</taxon>
        <taxon>Bacillariophyta</taxon>
        <taxon>Bacillariophyceae</taxon>
        <taxon>Bacillariophycidae</taxon>
        <taxon>Naviculales</taxon>
        <taxon>Naviculaceae</taxon>
        <taxon>Seminavis</taxon>
    </lineage>
</organism>
<feature type="region of interest" description="Disordered" evidence="1">
    <location>
        <begin position="1"/>
        <end position="41"/>
    </location>
</feature>